<proteinExistence type="predicted"/>
<dbReference type="RefSeq" id="WP_183587108.1">
    <property type="nucleotide sequence ID" value="NZ_JACHCA010000004.1"/>
</dbReference>
<comment type="caution">
    <text evidence="3">The sequence shown here is derived from an EMBL/GenBank/DDBJ whole genome shotgun (WGS) entry which is preliminary data.</text>
</comment>
<feature type="region of interest" description="Disordered" evidence="1">
    <location>
        <begin position="21"/>
        <end position="67"/>
    </location>
</feature>
<protein>
    <recommendedName>
        <fullName evidence="5">Coproporphyrinogen III oxidase</fullName>
    </recommendedName>
</protein>
<feature type="signal peptide" evidence="2">
    <location>
        <begin position="1"/>
        <end position="19"/>
    </location>
</feature>
<feature type="compositionally biased region" description="Low complexity" evidence="1">
    <location>
        <begin position="31"/>
        <end position="49"/>
    </location>
</feature>
<accession>A0A841J9G9</accession>
<dbReference type="PROSITE" id="PS51257">
    <property type="entry name" value="PROKAR_LIPOPROTEIN"/>
    <property type="match status" value="1"/>
</dbReference>
<gene>
    <name evidence="3" type="ORF">HDF22_001927</name>
</gene>
<organism evidence="3 4">
    <name type="scientific">Mucilaginibacter lappiensis</name>
    <dbReference type="NCBI Taxonomy" id="354630"/>
    <lineage>
        <taxon>Bacteria</taxon>
        <taxon>Pseudomonadati</taxon>
        <taxon>Bacteroidota</taxon>
        <taxon>Sphingobacteriia</taxon>
        <taxon>Sphingobacteriales</taxon>
        <taxon>Sphingobacteriaceae</taxon>
        <taxon>Mucilaginibacter</taxon>
    </lineage>
</organism>
<dbReference type="AlphaFoldDB" id="A0A841J9G9"/>
<name>A0A841J9G9_9SPHI</name>
<sequence>MKKKILSLALVATMIGTIASGCSSEKKAGGSDSTSTDTSKMTSPAAKTDTAAKPDTTKKDTSAKPVH</sequence>
<evidence type="ECO:0000313" key="4">
    <source>
        <dbReference type="Proteomes" id="UP000548326"/>
    </source>
</evidence>
<keyword evidence="2" id="KW-0732">Signal</keyword>
<evidence type="ECO:0000313" key="3">
    <source>
        <dbReference type="EMBL" id="MBB6127819.1"/>
    </source>
</evidence>
<evidence type="ECO:0000256" key="1">
    <source>
        <dbReference type="SAM" id="MobiDB-lite"/>
    </source>
</evidence>
<evidence type="ECO:0008006" key="5">
    <source>
        <dbReference type="Google" id="ProtNLM"/>
    </source>
</evidence>
<dbReference type="EMBL" id="JACHCA010000004">
    <property type="protein sequence ID" value="MBB6127819.1"/>
    <property type="molecule type" value="Genomic_DNA"/>
</dbReference>
<evidence type="ECO:0000256" key="2">
    <source>
        <dbReference type="SAM" id="SignalP"/>
    </source>
</evidence>
<reference evidence="3 4" key="1">
    <citation type="submission" date="2020-08" db="EMBL/GenBank/DDBJ databases">
        <title>Genomic Encyclopedia of Type Strains, Phase IV (KMG-V): Genome sequencing to study the core and pangenomes of soil and plant-associated prokaryotes.</title>
        <authorList>
            <person name="Whitman W."/>
        </authorList>
    </citation>
    <scope>NUCLEOTIDE SEQUENCE [LARGE SCALE GENOMIC DNA]</scope>
    <source>
        <strain evidence="3 4">MP601</strain>
    </source>
</reference>
<feature type="compositionally biased region" description="Basic and acidic residues" evidence="1">
    <location>
        <begin position="50"/>
        <end position="67"/>
    </location>
</feature>
<feature type="chain" id="PRO_5032929403" description="Coproporphyrinogen III oxidase" evidence="2">
    <location>
        <begin position="20"/>
        <end position="67"/>
    </location>
</feature>
<dbReference type="Proteomes" id="UP000548326">
    <property type="component" value="Unassembled WGS sequence"/>
</dbReference>